<dbReference type="SUPFAM" id="SSF56645">
    <property type="entry name" value="Acyl-CoA dehydrogenase NM domain-like"/>
    <property type="match status" value="1"/>
</dbReference>
<reference evidence="1" key="1">
    <citation type="submission" date="2021-02" db="EMBL/GenBank/DDBJ databases">
        <authorList>
            <person name="Dougan E. K."/>
            <person name="Rhodes N."/>
            <person name="Thang M."/>
            <person name="Chan C."/>
        </authorList>
    </citation>
    <scope>NUCLEOTIDE SEQUENCE</scope>
</reference>
<dbReference type="Gene3D" id="1.10.540.10">
    <property type="entry name" value="Acyl-CoA dehydrogenase/oxidase, N-terminal domain"/>
    <property type="match status" value="1"/>
</dbReference>
<dbReference type="InterPro" id="IPR009100">
    <property type="entry name" value="AcylCoA_DH/oxidase_NM_dom_sf"/>
</dbReference>
<accession>A0A812WQL0</accession>
<comment type="caution">
    <text evidence="1">The sequence shown here is derived from an EMBL/GenBank/DDBJ whole genome shotgun (WGS) entry which is preliminary data.</text>
</comment>
<dbReference type="AlphaFoldDB" id="A0A812WQL0"/>
<dbReference type="Proteomes" id="UP000649617">
    <property type="component" value="Unassembled WGS sequence"/>
</dbReference>
<keyword evidence="2" id="KW-1185">Reference proteome</keyword>
<sequence>MVSPAMLKGMNTEVYGEGHPFGDPSWYQAYNTPYYKDSHKQFRKLMREYVDEHIMSNVHDWDEKGVIPKEMP</sequence>
<protein>
    <submittedName>
        <fullName evidence="1">ApdG protein</fullName>
    </submittedName>
</protein>
<dbReference type="GO" id="GO:0050660">
    <property type="term" value="F:flavin adenine dinucleotide binding"/>
    <property type="evidence" value="ECO:0007669"/>
    <property type="project" value="InterPro"/>
</dbReference>
<organism evidence="1 2">
    <name type="scientific">Symbiodinium pilosum</name>
    <name type="common">Dinoflagellate</name>
    <dbReference type="NCBI Taxonomy" id="2952"/>
    <lineage>
        <taxon>Eukaryota</taxon>
        <taxon>Sar</taxon>
        <taxon>Alveolata</taxon>
        <taxon>Dinophyceae</taxon>
        <taxon>Suessiales</taxon>
        <taxon>Symbiodiniaceae</taxon>
        <taxon>Symbiodinium</taxon>
    </lineage>
</organism>
<proteinExistence type="predicted"/>
<evidence type="ECO:0000313" key="1">
    <source>
        <dbReference type="EMBL" id="CAE7698462.1"/>
    </source>
</evidence>
<dbReference type="GO" id="GO:0016627">
    <property type="term" value="F:oxidoreductase activity, acting on the CH-CH group of donors"/>
    <property type="evidence" value="ECO:0007669"/>
    <property type="project" value="InterPro"/>
</dbReference>
<evidence type="ECO:0000313" key="2">
    <source>
        <dbReference type="Proteomes" id="UP000649617"/>
    </source>
</evidence>
<name>A0A812WQL0_SYMPI</name>
<gene>
    <name evidence="1" type="primary">apdG</name>
    <name evidence="1" type="ORF">SPIL2461_LOCUS19623</name>
</gene>
<dbReference type="EMBL" id="CAJNIZ010044703">
    <property type="protein sequence ID" value="CAE7698462.1"/>
    <property type="molecule type" value="Genomic_DNA"/>
</dbReference>
<feature type="non-terminal residue" evidence="1">
    <location>
        <position position="72"/>
    </location>
</feature>
<dbReference type="InterPro" id="IPR037069">
    <property type="entry name" value="AcylCoA_DH/ox_N_sf"/>
</dbReference>